<dbReference type="AntiFam" id="ANF00157">
    <property type="entry name" value="Shadow ORF (opposite ileS)"/>
</dbReference>
<comment type="caution">
    <text evidence="1">The sequence shown here is derived from an EMBL/GenBank/DDBJ whole genome shotgun (WGS) entry which is preliminary data.</text>
</comment>
<dbReference type="EMBL" id="JAMKOV010000003">
    <property type="protein sequence ID" value="KAI8041066.1"/>
    <property type="molecule type" value="Genomic_DNA"/>
</dbReference>
<name>A0A9P9YQ60_9MUSC</name>
<dbReference type="AlphaFoldDB" id="A0A9P9YQ60"/>
<reference evidence="1" key="1">
    <citation type="journal article" date="2023" name="Genome Biol. Evol.">
        <title>Long-read-based Genome Assembly of Drosophila gunungcola Reveals Fewer Chemosensory Genes in Flower-breeding Species.</title>
        <authorList>
            <person name="Negi A."/>
            <person name="Liao B.Y."/>
            <person name="Yeh S.D."/>
        </authorList>
    </citation>
    <scope>NUCLEOTIDE SEQUENCE</scope>
    <source>
        <strain evidence="1">Sukarami</strain>
    </source>
</reference>
<evidence type="ECO:0000313" key="2">
    <source>
        <dbReference type="Proteomes" id="UP001059596"/>
    </source>
</evidence>
<sequence>LGLDYKGLETDLYSRKLPTFLPDFQSILSRSSAGGLQFDGQAMTIPSGNVVDLLTMCHPLAQSDVLQDLVDRVAHVQLAIGVRRSIVEHKGNRRFGNFTYPRTYLQNQTLLFFACGCGQTIGKLGLRQVDGVCIFFHIFFCSFHRI</sequence>
<proteinExistence type="predicted"/>
<accession>A0A9P9YQ60</accession>
<organism evidence="1 2">
    <name type="scientific">Drosophila gunungcola</name>
    <name type="common">fruit fly</name>
    <dbReference type="NCBI Taxonomy" id="103775"/>
    <lineage>
        <taxon>Eukaryota</taxon>
        <taxon>Metazoa</taxon>
        <taxon>Ecdysozoa</taxon>
        <taxon>Arthropoda</taxon>
        <taxon>Hexapoda</taxon>
        <taxon>Insecta</taxon>
        <taxon>Pterygota</taxon>
        <taxon>Neoptera</taxon>
        <taxon>Endopterygota</taxon>
        <taxon>Diptera</taxon>
        <taxon>Brachycera</taxon>
        <taxon>Muscomorpha</taxon>
        <taxon>Ephydroidea</taxon>
        <taxon>Drosophilidae</taxon>
        <taxon>Drosophila</taxon>
        <taxon>Sophophora</taxon>
    </lineage>
</organism>
<dbReference type="Proteomes" id="UP001059596">
    <property type="component" value="Unassembled WGS sequence"/>
</dbReference>
<keyword evidence="2" id="KW-1185">Reference proteome</keyword>
<protein>
    <submittedName>
        <fullName evidence="1">Uncharacterized protein</fullName>
    </submittedName>
</protein>
<feature type="non-terminal residue" evidence="1">
    <location>
        <position position="1"/>
    </location>
</feature>
<gene>
    <name evidence="1" type="ORF">M5D96_005317</name>
</gene>
<evidence type="ECO:0000313" key="1">
    <source>
        <dbReference type="EMBL" id="KAI8041066.1"/>
    </source>
</evidence>